<proteinExistence type="inferred from homology"/>
<evidence type="ECO:0000256" key="4">
    <source>
        <dbReference type="ARBA" id="ARBA00048267"/>
    </source>
</evidence>
<evidence type="ECO:0000256" key="7">
    <source>
        <dbReference type="PROSITE-ProRule" id="PRU00169"/>
    </source>
</evidence>
<evidence type="ECO:0000256" key="3">
    <source>
        <dbReference type="ARBA" id="ARBA00022801"/>
    </source>
</evidence>
<comment type="similarity">
    <text evidence="5">Belongs to the CheB family.</text>
</comment>
<dbReference type="RefSeq" id="WP_248206779.1">
    <property type="nucleotide sequence ID" value="NZ_JALNMH010000004.1"/>
</dbReference>
<feature type="active site" evidence="5 6">
    <location>
        <position position="299"/>
    </location>
</feature>
<dbReference type="PIRSF" id="PIRSF000876">
    <property type="entry name" value="RR_chemtxs_CheB"/>
    <property type="match status" value="1"/>
</dbReference>
<dbReference type="PROSITE" id="PS50110">
    <property type="entry name" value="RESPONSE_REGULATORY"/>
    <property type="match status" value="1"/>
</dbReference>
<evidence type="ECO:0000313" key="10">
    <source>
        <dbReference type="EMBL" id="MCK7593359.1"/>
    </source>
</evidence>
<dbReference type="PROSITE" id="PS50122">
    <property type="entry name" value="CHEB"/>
    <property type="match status" value="1"/>
</dbReference>
<keyword evidence="3 5" id="KW-0378">Hydrolase</keyword>
<accession>A0ABT0GFN8</accession>
<evidence type="ECO:0000256" key="1">
    <source>
        <dbReference type="ARBA" id="ARBA00022490"/>
    </source>
</evidence>
<dbReference type="HAMAP" id="MF_00099">
    <property type="entry name" value="CheB_chemtxs"/>
    <property type="match status" value="1"/>
</dbReference>
<comment type="domain">
    <text evidence="5">Contains a C-terminal catalytic domain, and an N-terminal region which modulates catalytic activity.</text>
</comment>
<feature type="domain" description="Response regulatory" evidence="8">
    <location>
        <begin position="8"/>
        <end position="125"/>
    </location>
</feature>
<evidence type="ECO:0000256" key="5">
    <source>
        <dbReference type="HAMAP-Rule" id="MF_00099"/>
    </source>
</evidence>
<comment type="catalytic activity">
    <reaction evidence="4 5">
        <text>[protein]-L-glutamate 5-O-methyl ester + H2O = L-glutamyl-[protein] + methanol + H(+)</text>
        <dbReference type="Rhea" id="RHEA:23236"/>
        <dbReference type="Rhea" id="RHEA-COMP:10208"/>
        <dbReference type="Rhea" id="RHEA-COMP:10311"/>
        <dbReference type="ChEBI" id="CHEBI:15377"/>
        <dbReference type="ChEBI" id="CHEBI:15378"/>
        <dbReference type="ChEBI" id="CHEBI:17790"/>
        <dbReference type="ChEBI" id="CHEBI:29973"/>
        <dbReference type="ChEBI" id="CHEBI:82795"/>
        <dbReference type="EC" id="3.1.1.61"/>
    </reaction>
</comment>
<dbReference type="InterPro" id="IPR011006">
    <property type="entry name" value="CheY-like_superfamily"/>
</dbReference>
<dbReference type="CDD" id="cd17541">
    <property type="entry name" value="REC_CheB-like"/>
    <property type="match status" value="1"/>
</dbReference>
<dbReference type="InterPro" id="IPR035909">
    <property type="entry name" value="CheB_C"/>
</dbReference>
<evidence type="ECO:0000256" key="6">
    <source>
        <dbReference type="PROSITE-ProRule" id="PRU00050"/>
    </source>
</evidence>
<gene>
    <name evidence="5" type="primary">cheB</name>
    <name evidence="10" type="ORF">M0G41_06720</name>
</gene>
<dbReference type="Gene3D" id="3.40.50.180">
    <property type="entry name" value="Methylesterase CheB, C-terminal domain"/>
    <property type="match status" value="1"/>
</dbReference>
<comment type="PTM">
    <text evidence="5">Phosphorylated by CheA. Phosphorylation of the N-terminal regulatory domain activates the methylesterase activity.</text>
</comment>
<comment type="catalytic activity">
    <reaction evidence="5">
        <text>L-glutaminyl-[protein] + H2O = L-glutamyl-[protein] + NH4(+)</text>
        <dbReference type="Rhea" id="RHEA:16441"/>
        <dbReference type="Rhea" id="RHEA-COMP:10207"/>
        <dbReference type="Rhea" id="RHEA-COMP:10208"/>
        <dbReference type="ChEBI" id="CHEBI:15377"/>
        <dbReference type="ChEBI" id="CHEBI:28938"/>
        <dbReference type="ChEBI" id="CHEBI:29973"/>
        <dbReference type="ChEBI" id="CHEBI:30011"/>
        <dbReference type="EC" id="3.5.1.44"/>
    </reaction>
</comment>
<dbReference type="InterPro" id="IPR001789">
    <property type="entry name" value="Sig_transdc_resp-reg_receiver"/>
</dbReference>
<feature type="domain" description="CheB-type methylesterase" evidence="9">
    <location>
        <begin position="167"/>
        <end position="341"/>
    </location>
</feature>
<dbReference type="CDD" id="cd16432">
    <property type="entry name" value="CheB_Rec"/>
    <property type="match status" value="1"/>
</dbReference>
<dbReference type="SUPFAM" id="SSF52738">
    <property type="entry name" value="Methylesterase CheB, C-terminal domain"/>
    <property type="match status" value="1"/>
</dbReference>
<dbReference type="SMART" id="SM00448">
    <property type="entry name" value="REC"/>
    <property type="match status" value="1"/>
</dbReference>
<dbReference type="Proteomes" id="UP001431449">
    <property type="component" value="Unassembled WGS sequence"/>
</dbReference>
<dbReference type="Pfam" id="PF01339">
    <property type="entry name" value="CheB_methylest"/>
    <property type="match status" value="1"/>
</dbReference>
<feature type="modified residue" description="4-aspartylphosphate" evidence="5 7">
    <location>
        <position position="58"/>
    </location>
</feature>
<dbReference type="EC" id="3.1.1.61" evidence="5"/>
<dbReference type="Gene3D" id="3.40.50.2300">
    <property type="match status" value="1"/>
</dbReference>
<keyword evidence="1 5" id="KW-0963">Cytoplasm</keyword>
<keyword evidence="5 7" id="KW-0597">Phosphoprotein</keyword>
<dbReference type="InterPro" id="IPR008248">
    <property type="entry name" value="CheB-like"/>
</dbReference>
<feature type="active site" evidence="5 6">
    <location>
        <position position="179"/>
    </location>
</feature>
<dbReference type="PANTHER" id="PTHR42872:SF6">
    <property type="entry name" value="PROTEIN-GLUTAMATE METHYLESTERASE_PROTEIN-GLUTAMINE GLUTAMINASE"/>
    <property type="match status" value="1"/>
</dbReference>
<reference evidence="10" key="1">
    <citation type="submission" date="2022-04" db="EMBL/GenBank/DDBJ databases">
        <title>Lysobacter sp. CAU 1642 isolated from sea sand.</title>
        <authorList>
            <person name="Kim W."/>
        </authorList>
    </citation>
    <scope>NUCLEOTIDE SEQUENCE</scope>
    <source>
        <strain evidence="10">CAU 1642</strain>
    </source>
</reference>
<name>A0ABT0GFN8_9GAMM</name>
<dbReference type="EC" id="3.5.1.44" evidence="5"/>
<evidence type="ECO:0000259" key="9">
    <source>
        <dbReference type="PROSITE" id="PS50122"/>
    </source>
</evidence>
<sequence length="371" mass="39505">MNEDRALRVLVIEDSRTLRGHFVESLEAKGFEVVGEASDGESGIALCERLRPDVISLDIVLPGISGLEVTAEIMHRCPTPILIVSASRNRGEVFRTLDALSAGAVDVLDKPKGTDADDDWVERYRRALRLVAGVRVIRRSARFIRPSQAPRPADRIEALPPAGPVEPGAGLRLIAIGASTGGPAVLAEMLPRLPARLGLPLLLVIHLDRAFEEAFRDWLATLAPFPVRLVSHGDLLPTDTVLLIAPAGRHLTLRGGRLLLDDRPERHSCRPSIDVLFESLAEECPRSTLAILLTGMGVDGARGLLSLRQAGARTVAQDEASSAVFGMPRAAIELGAAERVLGQDALAPLIAAAAAGLERPHAAGGVQGAEH</sequence>
<comment type="subcellular location">
    <subcellularLocation>
        <location evidence="5">Cytoplasm</location>
    </subcellularLocation>
</comment>
<feature type="active site" evidence="5 6">
    <location>
        <position position="206"/>
    </location>
</feature>
<comment type="function">
    <text evidence="5">Involved in chemotaxis. Part of a chemotaxis signal transduction system that modulates chemotaxis in response to various stimuli. Catalyzes the demethylation of specific methylglutamate residues introduced into the chemoreceptors (methyl-accepting chemotaxis proteins or MCP) by CheR. Also mediates the irreversible deamidation of specific glutamine residues to glutamic acid.</text>
</comment>
<evidence type="ECO:0000259" key="8">
    <source>
        <dbReference type="PROSITE" id="PS50110"/>
    </source>
</evidence>
<keyword evidence="11" id="KW-1185">Reference proteome</keyword>
<dbReference type="PANTHER" id="PTHR42872">
    <property type="entry name" value="PROTEIN-GLUTAMATE METHYLESTERASE/PROTEIN-GLUTAMINE GLUTAMINASE"/>
    <property type="match status" value="1"/>
</dbReference>
<comment type="caution">
    <text evidence="10">The sequence shown here is derived from an EMBL/GenBank/DDBJ whole genome shotgun (WGS) entry which is preliminary data.</text>
</comment>
<evidence type="ECO:0000256" key="2">
    <source>
        <dbReference type="ARBA" id="ARBA00022500"/>
    </source>
</evidence>
<dbReference type="EMBL" id="JALNMH010000004">
    <property type="protein sequence ID" value="MCK7593359.1"/>
    <property type="molecule type" value="Genomic_DNA"/>
</dbReference>
<protein>
    <recommendedName>
        <fullName evidence="5">Protein-glutamate methylesterase/protein-glutamine glutaminase</fullName>
        <ecNumber evidence="5">3.1.1.61</ecNumber>
        <ecNumber evidence="5">3.5.1.44</ecNumber>
    </recommendedName>
</protein>
<evidence type="ECO:0000313" key="11">
    <source>
        <dbReference type="Proteomes" id="UP001431449"/>
    </source>
</evidence>
<dbReference type="Pfam" id="PF00072">
    <property type="entry name" value="Response_reg"/>
    <property type="match status" value="1"/>
</dbReference>
<dbReference type="SUPFAM" id="SSF52172">
    <property type="entry name" value="CheY-like"/>
    <property type="match status" value="1"/>
</dbReference>
<keyword evidence="2 5" id="KW-0145">Chemotaxis</keyword>
<organism evidence="10 11">
    <name type="scientific">Pseudomarimonas salicorniae</name>
    <dbReference type="NCBI Taxonomy" id="2933270"/>
    <lineage>
        <taxon>Bacteria</taxon>
        <taxon>Pseudomonadati</taxon>
        <taxon>Pseudomonadota</taxon>
        <taxon>Gammaproteobacteria</taxon>
        <taxon>Lysobacterales</taxon>
        <taxon>Lysobacteraceae</taxon>
        <taxon>Pseudomarimonas</taxon>
    </lineage>
</organism>
<dbReference type="InterPro" id="IPR000673">
    <property type="entry name" value="Sig_transdc_resp-reg_Me-estase"/>
</dbReference>